<proteinExistence type="predicted"/>
<evidence type="ECO:0000313" key="1">
    <source>
        <dbReference type="EMBL" id="QGY05536.1"/>
    </source>
</evidence>
<protein>
    <submittedName>
        <fullName evidence="1">Uncharacterized protein</fullName>
    </submittedName>
</protein>
<dbReference type="EMBL" id="CP043538">
    <property type="protein sequence ID" value="QGY05536.1"/>
    <property type="molecule type" value="Genomic_DNA"/>
</dbReference>
<gene>
    <name evidence="1" type="ORF">MMSR116_29315</name>
</gene>
<name>A0A6B9FUW6_9HYPH</name>
<dbReference type="OrthoDB" id="9906150at2"/>
<dbReference type="AlphaFoldDB" id="A0A6B9FUW6"/>
<organism evidence="1 2">
    <name type="scientific">Methylobacterium mesophilicum SR1.6/6</name>
    <dbReference type="NCBI Taxonomy" id="908290"/>
    <lineage>
        <taxon>Bacteria</taxon>
        <taxon>Pseudomonadati</taxon>
        <taxon>Pseudomonadota</taxon>
        <taxon>Alphaproteobacteria</taxon>
        <taxon>Hyphomicrobiales</taxon>
        <taxon>Methylobacteriaceae</taxon>
        <taxon>Methylobacterium</taxon>
    </lineage>
</organism>
<reference evidence="1 2" key="2">
    <citation type="journal article" date="2013" name="Genome Announc.">
        <title>Draft Genome Sequence of Methylobacterium mesophilicum Strain SR1.6/6, Isolated from Citrus sinensis.</title>
        <authorList>
            <person name="Marinho Almeida D."/>
            <person name="Dini-Andreote F."/>
            <person name="Camargo Neves A.A."/>
            <person name="Juca Ramos R.T."/>
            <person name="Andreote F.D."/>
            <person name="Carneiro A.R."/>
            <person name="Oliveira de Souza Lima A."/>
            <person name="Caracciolo Gomes de Sa P.H."/>
            <person name="Ribeiro Barbosa M.S."/>
            <person name="Araujo W.L."/>
            <person name="Silva A."/>
        </authorList>
    </citation>
    <scope>NUCLEOTIDE SEQUENCE [LARGE SCALE GENOMIC DNA]</scope>
    <source>
        <strain evidence="1 2">SR1.6/6</strain>
    </source>
</reference>
<dbReference type="Proteomes" id="UP000012488">
    <property type="component" value="Chromosome"/>
</dbReference>
<dbReference type="KEGG" id="mmes:MMSR116_29315"/>
<dbReference type="RefSeq" id="WP_010684392.1">
    <property type="nucleotide sequence ID" value="NZ_CP043538.1"/>
</dbReference>
<reference evidence="1 2" key="1">
    <citation type="journal article" date="2012" name="Genet. Mol. Biol.">
        <title>Analysis of 16S rRNA and mxaF genes revealing insights into Methylobacterium niche-specific plant association.</title>
        <authorList>
            <person name="Dourado M.N."/>
            <person name="Andreote F.D."/>
            <person name="Dini-Andreote F."/>
            <person name="Conti R."/>
            <person name="Araujo J.M."/>
            <person name="Araujo W.L."/>
        </authorList>
    </citation>
    <scope>NUCLEOTIDE SEQUENCE [LARGE SCALE GENOMIC DNA]</scope>
    <source>
        <strain evidence="1 2">SR1.6/6</strain>
    </source>
</reference>
<evidence type="ECO:0000313" key="2">
    <source>
        <dbReference type="Proteomes" id="UP000012488"/>
    </source>
</evidence>
<accession>A0A6B9FUW6</accession>
<sequence length="85" mass="9156">MTDPKPFRPDKAAHVKFGDLHTDFILPICLPDPELMVGDALAVLVVTTVEGQRVGVPIGVNALEHLRGIVEAGLRMVQIGNKTSE</sequence>